<dbReference type="EMBL" id="DVMR01000058">
    <property type="protein sequence ID" value="HIU44130.1"/>
    <property type="molecule type" value="Genomic_DNA"/>
</dbReference>
<dbReference type="InterPro" id="IPR033524">
    <property type="entry name" value="Glu/Leu/Phe/Val_DH_AS"/>
</dbReference>
<dbReference type="InterPro" id="IPR006097">
    <property type="entry name" value="Glu/Leu/Phe/Val/Trp_DH_dimer"/>
</dbReference>
<dbReference type="InterPro" id="IPR014362">
    <property type="entry name" value="Glu_DH"/>
</dbReference>
<comment type="caution">
    <text evidence="10">The sequence shown here is derived from an EMBL/GenBank/DDBJ whole genome shotgun (WGS) entry which is preliminary data.</text>
</comment>
<keyword evidence="6" id="KW-0547">Nucleotide-binding</keyword>
<feature type="active site" description="Proton donor" evidence="5">
    <location>
        <position position="106"/>
    </location>
</feature>
<evidence type="ECO:0000256" key="3">
    <source>
        <dbReference type="ARBA" id="ARBA00023002"/>
    </source>
</evidence>
<feature type="domain" description="Glutamate/phenylalanine/leucine/valine/L-tryptophan dehydrogenase C-terminal" evidence="9">
    <location>
        <begin position="183"/>
        <end position="415"/>
    </location>
</feature>
<evidence type="ECO:0000256" key="7">
    <source>
        <dbReference type="PIRSR" id="PIRSR000185-3"/>
    </source>
</evidence>
<dbReference type="InterPro" id="IPR006096">
    <property type="entry name" value="Glu/Leu/Phe/Val/Trp_DH_C"/>
</dbReference>
<dbReference type="InterPro" id="IPR036291">
    <property type="entry name" value="NAD(P)-bd_dom_sf"/>
</dbReference>
<evidence type="ECO:0000313" key="11">
    <source>
        <dbReference type="Proteomes" id="UP000824073"/>
    </source>
</evidence>
<evidence type="ECO:0000256" key="4">
    <source>
        <dbReference type="PIRNR" id="PIRNR000185"/>
    </source>
</evidence>
<gene>
    <name evidence="10" type="ORF">IAB67_07545</name>
</gene>
<dbReference type="PROSITE" id="PS00074">
    <property type="entry name" value="GLFV_DEHYDROGENASE"/>
    <property type="match status" value="1"/>
</dbReference>
<dbReference type="GO" id="GO:0006538">
    <property type="term" value="P:L-glutamate catabolic process"/>
    <property type="evidence" value="ECO:0007669"/>
    <property type="project" value="TreeGrafter"/>
</dbReference>
<dbReference type="InterPro" id="IPR033922">
    <property type="entry name" value="NAD_bind_Glu_DH"/>
</dbReference>
<name>A0A9D1IVY0_9CLOT</name>
<dbReference type="FunFam" id="3.40.50.10860:FF:000003">
    <property type="entry name" value="Glutamate dehydrogenase"/>
    <property type="match status" value="1"/>
</dbReference>
<keyword evidence="6" id="KW-0520">NAD</keyword>
<evidence type="ECO:0000256" key="2">
    <source>
        <dbReference type="ARBA" id="ARBA00012896"/>
    </source>
</evidence>
<dbReference type="CDD" id="cd01076">
    <property type="entry name" value="NAD_bind_1_Glu_DH"/>
    <property type="match status" value="1"/>
</dbReference>
<dbReference type="PIRSF" id="PIRSF000185">
    <property type="entry name" value="Glu_DH"/>
    <property type="match status" value="1"/>
</dbReference>
<dbReference type="PANTHER" id="PTHR11606:SF13">
    <property type="entry name" value="GLUTAMATE DEHYDROGENASE 1, MITOCHONDRIAL"/>
    <property type="match status" value="1"/>
</dbReference>
<evidence type="ECO:0000256" key="8">
    <source>
        <dbReference type="RuleBase" id="RU004417"/>
    </source>
</evidence>
<dbReference type="AlphaFoldDB" id="A0A9D1IVY0"/>
<dbReference type="SUPFAM" id="SSF51735">
    <property type="entry name" value="NAD(P)-binding Rossmann-fold domains"/>
    <property type="match status" value="1"/>
</dbReference>
<keyword evidence="3 4" id="KW-0560">Oxidoreductase</keyword>
<evidence type="ECO:0000256" key="6">
    <source>
        <dbReference type="PIRSR" id="PIRSR000185-2"/>
    </source>
</evidence>
<feature type="binding site" evidence="6">
    <location>
        <position position="190"/>
    </location>
    <ligand>
        <name>NAD(+)</name>
        <dbReference type="ChEBI" id="CHEBI:57540"/>
    </ligand>
</feature>
<dbReference type="Gene3D" id="3.40.50.10860">
    <property type="entry name" value="Leucine Dehydrogenase, chain A, domain 1"/>
    <property type="match status" value="1"/>
</dbReference>
<accession>A0A9D1IVY0</accession>
<dbReference type="PRINTS" id="PR00082">
    <property type="entry name" value="GLFDHDRGNASE"/>
</dbReference>
<dbReference type="GO" id="GO:0000166">
    <property type="term" value="F:nucleotide binding"/>
    <property type="evidence" value="ECO:0007669"/>
    <property type="project" value="UniProtKB-KW"/>
</dbReference>
<reference evidence="10" key="1">
    <citation type="submission" date="2020-10" db="EMBL/GenBank/DDBJ databases">
        <authorList>
            <person name="Gilroy R."/>
        </authorList>
    </citation>
    <scope>NUCLEOTIDE SEQUENCE</scope>
    <source>
        <strain evidence="10">CHK191-8634</strain>
    </source>
</reference>
<dbReference type="InterPro" id="IPR006095">
    <property type="entry name" value="Glu/Leu/Phe/Val/Trp_DH"/>
</dbReference>
<dbReference type="Pfam" id="PF00208">
    <property type="entry name" value="ELFV_dehydrog"/>
    <property type="match status" value="1"/>
</dbReference>
<dbReference type="Gene3D" id="3.40.50.720">
    <property type="entry name" value="NAD(P)-binding Rossmann-like Domain"/>
    <property type="match status" value="1"/>
</dbReference>
<evidence type="ECO:0000313" key="10">
    <source>
        <dbReference type="EMBL" id="HIU44130.1"/>
    </source>
</evidence>
<feature type="binding site" evidence="6">
    <location>
        <position position="351"/>
    </location>
    <ligand>
        <name>substrate</name>
    </ligand>
</feature>
<protein>
    <recommendedName>
        <fullName evidence="2 4">Glutamate dehydrogenase</fullName>
    </recommendedName>
</protein>
<feature type="binding site" evidence="6">
    <location>
        <position position="94"/>
    </location>
    <ligand>
        <name>substrate</name>
    </ligand>
</feature>
<dbReference type="Pfam" id="PF02812">
    <property type="entry name" value="ELFV_dehydrog_N"/>
    <property type="match status" value="1"/>
</dbReference>
<comment type="similarity">
    <text evidence="1 4 8">Belongs to the Glu/Leu/Phe/Val dehydrogenases family.</text>
</comment>
<proteinExistence type="inferred from homology"/>
<evidence type="ECO:0000256" key="1">
    <source>
        <dbReference type="ARBA" id="ARBA00006382"/>
    </source>
</evidence>
<dbReference type="PANTHER" id="PTHR11606">
    <property type="entry name" value="GLUTAMATE DEHYDROGENASE"/>
    <property type="match status" value="1"/>
</dbReference>
<evidence type="ECO:0000256" key="5">
    <source>
        <dbReference type="PIRSR" id="PIRSR000185-1"/>
    </source>
</evidence>
<dbReference type="Proteomes" id="UP000824073">
    <property type="component" value="Unassembled WGS sequence"/>
</dbReference>
<feature type="site" description="Important for catalysis" evidence="7">
    <location>
        <position position="146"/>
    </location>
</feature>
<sequence>MTQANNPYVSFTQTVDQAAKLLGYERSAYEFIKYPERELSVSIPVEMDDGTVTIFEGFRVQHSSLLGPYKGGVRYHQSVNHDEMKALAALMTFKCALANLPFGGAKGGVIVDPSTLSKNELKRLTRRYTAMILPIIGPDEDIPAPDVNTNEEIMGWIMDTYSMMRGHAVPGIVTGKPLLLGGSLGRTEATGRGVSYILRETRKRLKILEEDCTAAILGFGKVGKEAARRLFEDGVRVVAVSDTSGGVRSARGLNIQAVVAHVESGHKIAEYQENGVEHITNEELIATECTILAPCAVSDVINAQNAASVQAQIVIEGGNAQITAEADEVLNKKECLVIPDLVATLGGIIVSYFERVQNVQSLMWDEFEINRMLKNVILKAYDEVWEVSRKNAVPMRMGAYLIALERVCTAKRIRGIFP</sequence>
<reference evidence="10" key="2">
    <citation type="journal article" date="2021" name="PeerJ">
        <title>Extensive microbial diversity within the chicken gut microbiome revealed by metagenomics and culture.</title>
        <authorList>
            <person name="Gilroy R."/>
            <person name="Ravi A."/>
            <person name="Getino M."/>
            <person name="Pursley I."/>
            <person name="Horton D.L."/>
            <person name="Alikhan N.F."/>
            <person name="Baker D."/>
            <person name="Gharbi K."/>
            <person name="Hall N."/>
            <person name="Watson M."/>
            <person name="Adriaenssens E.M."/>
            <person name="Foster-Nyarko E."/>
            <person name="Jarju S."/>
            <person name="Secka A."/>
            <person name="Antonio M."/>
            <person name="Oren A."/>
            <person name="Chaudhuri R.R."/>
            <person name="La Ragione R."/>
            <person name="Hildebrand F."/>
            <person name="Pallen M.J."/>
        </authorList>
    </citation>
    <scope>NUCLEOTIDE SEQUENCE</scope>
    <source>
        <strain evidence="10">CHK191-8634</strain>
    </source>
</reference>
<organism evidence="10 11">
    <name type="scientific">Candidatus Ventrousia excrementavium</name>
    <dbReference type="NCBI Taxonomy" id="2840961"/>
    <lineage>
        <taxon>Bacteria</taxon>
        <taxon>Bacillati</taxon>
        <taxon>Bacillota</taxon>
        <taxon>Clostridia</taxon>
        <taxon>Eubacteriales</taxon>
        <taxon>Clostridiaceae</taxon>
        <taxon>Clostridiaceae incertae sedis</taxon>
        <taxon>Candidatus Ventrousia</taxon>
    </lineage>
</organism>
<evidence type="ECO:0000259" key="9">
    <source>
        <dbReference type="SMART" id="SM00839"/>
    </source>
</evidence>
<dbReference type="GO" id="GO:0004352">
    <property type="term" value="F:glutamate dehydrogenase (NAD+) activity"/>
    <property type="evidence" value="ECO:0007669"/>
    <property type="project" value="TreeGrafter"/>
</dbReference>
<dbReference type="SUPFAM" id="SSF53223">
    <property type="entry name" value="Aminoacid dehydrogenase-like, N-terminal domain"/>
    <property type="match status" value="1"/>
</dbReference>
<dbReference type="InterPro" id="IPR046346">
    <property type="entry name" value="Aminoacid_DH-like_N_sf"/>
</dbReference>
<feature type="binding site" evidence="6">
    <location>
        <position position="70"/>
    </location>
    <ligand>
        <name>substrate</name>
    </ligand>
</feature>
<dbReference type="SMART" id="SM00839">
    <property type="entry name" value="ELFV_dehydrog"/>
    <property type="match status" value="1"/>
</dbReference>